<organism evidence="1 2">
    <name type="scientific">Pisolithus tinctorius Marx 270</name>
    <dbReference type="NCBI Taxonomy" id="870435"/>
    <lineage>
        <taxon>Eukaryota</taxon>
        <taxon>Fungi</taxon>
        <taxon>Dikarya</taxon>
        <taxon>Basidiomycota</taxon>
        <taxon>Agaricomycotina</taxon>
        <taxon>Agaricomycetes</taxon>
        <taxon>Agaricomycetidae</taxon>
        <taxon>Boletales</taxon>
        <taxon>Sclerodermatineae</taxon>
        <taxon>Pisolithaceae</taxon>
        <taxon>Pisolithus</taxon>
    </lineage>
</organism>
<dbReference type="InParanoid" id="A0A0C3IY13"/>
<sequence>MPLVKHGKELGVTVRVDTADTPILAKVDDVYEWWTAEEAKACVRAEQDVQMGDENMQETGGPGASITVPAVTEKMSHIEVVAWLVQKTVAESEDEDKPKIVVPPSSILHKGCKKSSKAAGKKAQVGVLTVRFMKAAKASSLKWAAAEDNDKVKVVESHMHVKGKAPSLRLLHAEAVELQAAYLHLQVCVNQLAEALEKIRVE</sequence>
<evidence type="ECO:0000313" key="2">
    <source>
        <dbReference type="Proteomes" id="UP000054217"/>
    </source>
</evidence>
<keyword evidence="2" id="KW-1185">Reference proteome</keyword>
<name>A0A0C3IY13_PISTI</name>
<dbReference type="AlphaFoldDB" id="A0A0C3IY13"/>
<evidence type="ECO:0000313" key="1">
    <source>
        <dbReference type="EMBL" id="KIO01718.1"/>
    </source>
</evidence>
<gene>
    <name evidence="1" type="ORF">M404DRAFT_28451</name>
</gene>
<reference evidence="1 2" key="1">
    <citation type="submission" date="2014-04" db="EMBL/GenBank/DDBJ databases">
        <authorList>
            <consortium name="DOE Joint Genome Institute"/>
            <person name="Kuo A."/>
            <person name="Kohler A."/>
            <person name="Costa M.D."/>
            <person name="Nagy L.G."/>
            <person name="Floudas D."/>
            <person name="Copeland A."/>
            <person name="Barry K.W."/>
            <person name="Cichocki N."/>
            <person name="Veneault-Fourrey C."/>
            <person name="LaButti K."/>
            <person name="Lindquist E.A."/>
            <person name="Lipzen A."/>
            <person name="Lundell T."/>
            <person name="Morin E."/>
            <person name="Murat C."/>
            <person name="Sun H."/>
            <person name="Tunlid A."/>
            <person name="Henrissat B."/>
            <person name="Grigoriev I.V."/>
            <person name="Hibbett D.S."/>
            <person name="Martin F."/>
            <person name="Nordberg H.P."/>
            <person name="Cantor M.N."/>
            <person name="Hua S.X."/>
        </authorList>
    </citation>
    <scope>NUCLEOTIDE SEQUENCE [LARGE SCALE GENOMIC DNA]</scope>
    <source>
        <strain evidence="1 2">Marx 270</strain>
    </source>
</reference>
<dbReference type="EMBL" id="KN831986">
    <property type="protein sequence ID" value="KIO01718.1"/>
    <property type="molecule type" value="Genomic_DNA"/>
</dbReference>
<reference evidence="2" key="2">
    <citation type="submission" date="2015-01" db="EMBL/GenBank/DDBJ databases">
        <title>Evolutionary Origins and Diversification of the Mycorrhizal Mutualists.</title>
        <authorList>
            <consortium name="DOE Joint Genome Institute"/>
            <consortium name="Mycorrhizal Genomics Consortium"/>
            <person name="Kohler A."/>
            <person name="Kuo A."/>
            <person name="Nagy L.G."/>
            <person name="Floudas D."/>
            <person name="Copeland A."/>
            <person name="Barry K.W."/>
            <person name="Cichocki N."/>
            <person name="Veneault-Fourrey C."/>
            <person name="LaButti K."/>
            <person name="Lindquist E.A."/>
            <person name="Lipzen A."/>
            <person name="Lundell T."/>
            <person name="Morin E."/>
            <person name="Murat C."/>
            <person name="Riley R."/>
            <person name="Ohm R."/>
            <person name="Sun H."/>
            <person name="Tunlid A."/>
            <person name="Henrissat B."/>
            <person name="Grigoriev I.V."/>
            <person name="Hibbett D.S."/>
            <person name="Martin F."/>
        </authorList>
    </citation>
    <scope>NUCLEOTIDE SEQUENCE [LARGE SCALE GENOMIC DNA]</scope>
    <source>
        <strain evidence="2">Marx 270</strain>
    </source>
</reference>
<protein>
    <submittedName>
        <fullName evidence="1">Uncharacterized protein</fullName>
    </submittedName>
</protein>
<dbReference type="Proteomes" id="UP000054217">
    <property type="component" value="Unassembled WGS sequence"/>
</dbReference>
<dbReference type="HOGENOM" id="CLU_043974_1_0_1"/>
<accession>A0A0C3IY13</accession>
<proteinExistence type="predicted"/>